<keyword evidence="2" id="KW-1185">Reference proteome</keyword>
<protein>
    <submittedName>
        <fullName evidence="1">Uncharacterized protein</fullName>
    </submittedName>
</protein>
<evidence type="ECO:0000313" key="1">
    <source>
        <dbReference type="EMBL" id="KAG8225470.1"/>
    </source>
</evidence>
<sequence length="97" mass="11014">MDTDPPENRGGTHQPMRELRSRACEWVETNSSEIRTLEEIPLPQVFTLCRQYNLQSSVTREETFQDTPNLKLFNGKIFQDRGAASITATAESSKPTL</sequence>
<dbReference type="AlphaFoldDB" id="A0A8K0NUV4"/>
<evidence type="ECO:0000313" key="2">
    <source>
        <dbReference type="Proteomes" id="UP000792457"/>
    </source>
</evidence>
<dbReference type="EMBL" id="KZ308238">
    <property type="protein sequence ID" value="KAG8225470.1"/>
    <property type="molecule type" value="Genomic_DNA"/>
</dbReference>
<organism evidence="1 2">
    <name type="scientific">Ladona fulva</name>
    <name type="common">Scarce chaser dragonfly</name>
    <name type="synonym">Libellula fulva</name>
    <dbReference type="NCBI Taxonomy" id="123851"/>
    <lineage>
        <taxon>Eukaryota</taxon>
        <taxon>Metazoa</taxon>
        <taxon>Ecdysozoa</taxon>
        <taxon>Arthropoda</taxon>
        <taxon>Hexapoda</taxon>
        <taxon>Insecta</taxon>
        <taxon>Pterygota</taxon>
        <taxon>Palaeoptera</taxon>
        <taxon>Odonata</taxon>
        <taxon>Epiprocta</taxon>
        <taxon>Anisoptera</taxon>
        <taxon>Libelluloidea</taxon>
        <taxon>Libellulidae</taxon>
        <taxon>Ladona</taxon>
    </lineage>
</organism>
<gene>
    <name evidence="1" type="ORF">J437_LFUL004471</name>
</gene>
<comment type="caution">
    <text evidence="1">The sequence shown here is derived from an EMBL/GenBank/DDBJ whole genome shotgun (WGS) entry which is preliminary data.</text>
</comment>
<name>A0A8K0NUV4_LADFU</name>
<accession>A0A8K0NUV4</accession>
<reference evidence="1" key="1">
    <citation type="submission" date="2013-04" db="EMBL/GenBank/DDBJ databases">
        <authorList>
            <person name="Qu J."/>
            <person name="Murali S.C."/>
            <person name="Bandaranaike D."/>
            <person name="Bellair M."/>
            <person name="Blankenburg K."/>
            <person name="Chao H."/>
            <person name="Dinh H."/>
            <person name="Doddapaneni H."/>
            <person name="Downs B."/>
            <person name="Dugan-Rocha S."/>
            <person name="Elkadiri S."/>
            <person name="Gnanaolivu R.D."/>
            <person name="Hernandez B."/>
            <person name="Javaid M."/>
            <person name="Jayaseelan J.C."/>
            <person name="Lee S."/>
            <person name="Li M."/>
            <person name="Ming W."/>
            <person name="Munidasa M."/>
            <person name="Muniz J."/>
            <person name="Nguyen L."/>
            <person name="Ongeri F."/>
            <person name="Osuji N."/>
            <person name="Pu L.-L."/>
            <person name="Puazo M."/>
            <person name="Qu C."/>
            <person name="Quiroz J."/>
            <person name="Raj R."/>
            <person name="Weissenberger G."/>
            <person name="Xin Y."/>
            <person name="Zou X."/>
            <person name="Han Y."/>
            <person name="Richards S."/>
            <person name="Worley K."/>
            <person name="Muzny D."/>
            <person name="Gibbs R."/>
        </authorList>
    </citation>
    <scope>NUCLEOTIDE SEQUENCE</scope>
    <source>
        <strain evidence="1">Sampled in the wild</strain>
    </source>
</reference>
<dbReference type="Proteomes" id="UP000792457">
    <property type="component" value="Unassembled WGS sequence"/>
</dbReference>
<reference evidence="1" key="2">
    <citation type="submission" date="2017-10" db="EMBL/GenBank/DDBJ databases">
        <title>Ladona fulva Genome sequencing and assembly.</title>
        <authorList>
            <person name="Murali S."/>
            <person name="Richards S."/>
            <person name="Bandaranaike D."/>
            <person name="Bellair M."/>
            <person name="Blankenburg K."/>
            <person name="Chao H."/>
            <person name="Dinh H."/>
            <person name="Doddapaneni H."/>
            <person name="Dugan-Rocha S."/>
            <person name="Elkadiri S."/>
            <person name="Gnanaolivu R."/>
            <person name="Hernandez B."/>
            <person name="Skinner E."/>
            <person name="Javaid M."/>
            <person name="Lee S."/>
            <person name="Li M."/>
            <person name="Ming W."/>
            <person name="Munidasa M."/>
            <person name="Muniz J."/>
            <person name="Nguyen L."/>
            <person name="Hughes D."/>
            <person name="Osuji N."/>
            <person name="Pu L.-L."/>
            <person name="Puazo M."/>
            <person name="Qu C."/>
            <person name="Quiroz J."/>
            <person name="Raj R."/>
            <person name="Weissenberger G."/>
            <person name="Xin Y."/>
            <person name="Zou X."/>
            <person name="Han Y."/>
            <person name="Worley K."/>
            <person name="Muzny D."/>
            <person name="Gibbs R."/>
        </authorList>
    </citation>
    <scope>NUCLEOTIDE SEQUENCE</scope>
    <source>
        <strain evidence="1">Sampled in the wild</strain>
    </source>
</reference>
<proteinExistence type="predicted"/>